<protein>
    <submittedName>
        <fullName evidence="2">Pyruvate dehydrogenase</fullName>
        <ecNumber evidence="2">1.2.5.1</ecNumber>
    </submittedName>
</protein>
<evidence type="ECO:0000313" key="3">
    <source>
        <dbReference type="Proteomes" id="UP000255167"/>
    </source>
</evidence>
<dbReference type="SUPFAM" id="SSF52467">
    <property type="entry name" value="DHS-like NAD/FAD-binding domain"/>
    <property type="match status" value="1"/>
</dbReference>
<reference evidence="2 3" key="1">
    <citation type="submission" date="2018-06" db="EMBL/GenBank/DDBJ databases">
        <authorList>
            <consortium name="Pathogen Informatics"/>
            <person name="Doyle S."/>
        </authorList>
    </citation>
    <scope>NUCLEOTIDE SEQUENCE [LARGE SCALE GENOMIC DNA]</scope>
    <source>
        <strain evidence="2 3">NCTC9617</strain>
    </source>
</reference>
<organism evidence="2 3">
    <name type="scientific">Klebsiella pneumoniae</name>
    <dbReference type="NCBI Taxonomy" id="573"/>
    <lineage>
        <taxon>Bacteria</taxon>
        <taxon>Pseudomonadati</taxon>
        <taxon>Pseudomonadota</taxon>
        <taxon>Gammaproteobacteria</taxon>
        <taxon>Enterobacterales</taxon>
        <taxon>Enterobacteriaceae</taxon>
        <taxon>Klebsiella/Raoultella group</taxon>
        <taxon>Klebsiella</taxon>
        <taxon>Klebsiella pneumoniae complex</taxon>
    </lineage>
</organism>
<dbReference type="GO" id="GO:0000287">
    <property type="term" value="F:magnesium ion binding"/>
    <property type="evidence" value="ECO:0007669"/>
    <property type="project" value="InterPro"/>
</dbReference>
<dbReference type="AlphaFoldDB" id="A0A378F890"/>
<dbReference type="Pfam" id="PF00205">
    <property type="entry name" value="TPP_enzyme_M"/>
    <property type="match status" value="1"/>
</dbReference>
<dbReference type="EC" id="1.2.5.1" evidence="2"/>
<evidence type="ECO:0000313" key="2">
    <source>
        <dbReference type="EMBL" id="STW40184.1"/>
    </source>
</evidence>
<evidence type="ECO:0000259" key="1">
    <source>
        <dbReference type="Pfam" id="PF00205"/>
    </source>
</evidence>
<dbReference type="Gene3D" id="3.40.50.1220">
    <property type="entry name" value="TPP-binding domain"/>
    <property type="match status" value="1"/>
</dbReference>
<dbReference type="EMBL" id="UGNC01000004">
    <property type="protein sequence ID" value="STW40184.1"/>
    <property type="molecule type" value="Genomic_DNA"/>
</dbReference>
<sequence length="186" mass="20587">MCGSGCAGAHQELVEFAAKIKAPIVHALRGKEHVEYDNPYDVGMTGLIGFSSGFHTMMNADTLILLGTQFPYRAFYPTDAKIIQIDINPGSIGAHSKVDMALVGDIKSTLKALLPLLEEKTDRHFLDKALEHYRDARKGSTIWLNPAIKPFTRNIWRSRSVILPMKMPFSPVMSAPRPSGRHAISK</sequence>
<dbReference type="GO" id="GO:0030976">
    <property type="term" value="F:thiamine pyrophosphate binding"/>
    <property type="evidence" value="ECO:0007669"/>
    <property type="project" value="InterPro"/>
</dbReference>
<dbReference type="InterPro" id="IPR047211">
    <property type="entry name" value="POXB-like"/>
</dbReference>
<dbReference type="PANTHER" id="PTHR42981">
    <property type="entry name" value="PYRUVATE DEHYDROGENASE [UBIQUINONE]"/>
    <property type="match status" value="1"/>
</dbReference>
<dbReference type="GO" id="GO:0052737">
    <property type="term" value="F:pyruvate dehydrogenase (quinone) activity"/>
    <property type="evidence" value="ECO:0007669"/>
    <property type="project" value="UniProtKB-EC"/>
</dbReference>
<proteinExistence type="predicted"/>
<gene>
    <name evidence="2" type="primary">poxB_2</name>
    <name evidence="2" type="ORF">NCTC9617_01720</name>
</gene>
<dbReference type="PANTHER" id="PTHR42981:SF2">
    <property type="entry name" value="PYRUVATE DEHYDROGENASE [UBIQUINONE]"/>
    <property type="match status" value="1"/>
</dbReference>
<feature type="domain" description="Thiamine pyrophosphate enzyme central" evidence="1">
    <location>
        <begin position="1"/>
        <end position="113"/>
    </location>
</feature>
<dbReference type="FunFam" id="3.40.50.1220:FF:000013">
    <property type="entry name" value="Pyruvate dehydrogenase [ubiquinone]"/>
    <property type="match status" value="1"/>
</dbReference>
<dbReference type="InterPro" id="IPR012000">
    <property type="entry name" value="Thiamin_PyroP_enz_cen_dom"/>
</dbReference>
<keyword evidence="2" id="KW-0670">Pyruvate</keyword>
<keyword evidence="2" id="KW-0560">Oxidoreductase</keyword>
<dbReference type="InterPro" id="IPR029035">
    <property type="entry name" value="DHS-like_NAD/FAD-binding_dom"/>
</dbReference>
<name>A0A378F890_KLEPN</name>
<dbReference type="Proteomes" id="UP000255167">
    <property type="component" value="Unassembled WGS sequence"/>
</dbReference>
<accession>A0A378F890</accession>